<dbReference type="SUPFAM" id="SSF52058">
    <property type="entry name" value="L domain-like"/>
    <property type="match status" value="1"/>
</dbReference>
<reference evidence="3 4" key="1">
    <citation type="journal article" date="2021" name="MBio">
        <title>A New Model Trypanosomatid, Novymonas esmeraldas: Genomic Perception of Its 'Candidatus Pandoraea novymonadis' Endosymbiont.</title>
        <authorList>
            <person name="Zakharova A."/>
            <person name="Saura A."/>
            <person name="Butenko A."/>
            <person name="Podesvova L."/>
            <person name="Warmusova S."/>
            <person name="Kostygov A.Y."/>
            <person name="Nenarokova A."/>
            <person name="Lukes J."/>
            <person name="Opperdoes F.R."/>
            <person name="Yurchenko V."/>
        </authorList>
    </citation>
    <scope>NUCLEOTIDE SEQUENCE [LARGE SCALE GENOMIC DNA]</scope>
    <source>
        <strain evidence="3 4">E262AT.01</strain>
    </source>
</reference>
<name>A0AAW0F192_9TRYP</name>
<dbReference type="AlphaFoldDB" id="A0AAW0F192"/>
<keyword evidence="1" id="KW-0433">Leucine-rich repeat</keyword>
<dbReference type="EMBL" id="JAECZO010000647">
    <property type="protein sequence ID" value="KAK7199567.1"/>
    <property type="molecule type" value="Genomic_DNA"/>
</dbReference>
<evidence type="ECO:0000256" key="1">
    <source>
        <dbReference type="ARBA" id="ARBA00022614"/>
    </source>
</evidence>
<dbReference type="Proteomes" id="UP001430356">
    <property type="component" value="Unassembled WGS sequence"/>
</dbReference>
<sequence>MYSAVRDIEGLSRTHLPPREDAYRPIEERLKILALMEGTMLAQVLSFMVPHRCLTICAVSPTARVCAELIQVSDTRVPFQMSLDDRLFHECPGSLDGDDEKERLRHYSWWLVKCGLPLHLDHSSTWTVLRAIAPALVPMVRSSPLSTDDELQASDILQLEEMHTRGDWAISIANVSPSQLTHLRRLTVKGYDSEVYEDFLLQLPGLTELFIDEAYRMPVSLKEPAYAARLLRLDINKPTRKTVSWMYKCTSVTHLSIIRCGSVLDVASLVELPYVRNLDMTGSNVPHLDGLSRSLTLTSIVVKECSQLLSLEGLVGAPQLRSIDASDSGVRTLGELHRCPHLTTVDFCCCSRLEILNGLVGAPQLQSIRAAWSGVRTIGELHRCLHLRKVNFSNCSELLSLAGLAGAPKLEEIDAFGSGVRTIGDLNCCPRLTSVSFDRCRNLESLEGLVGAPQLEGIDVSDSGVRTIGDLNRCPRLTTLLLLRCLNLESLEGLAGAPQLEWIDASGAGVRTIGELYRCPRLRTVGFKRCRNLESIAGLSGAPQLQTVDATRKLIKTWHHS</sequence>
<comment type="caution">
    <text evidence="3">The sequence shown here is derived from an EMBL/GenBank/DDBJ whole genome shotgun (WGS) entry which is preliminary data.</text>
</comment>
<gene>
    <name evidence="3" type="ORF">NESM_000935700</name>
</gene>
<dbReference type="PANTHER" id="PTHR46652:SF3">
    <property type="entry name" value="LEUCINE-RICH REPEAT-CONTAINING PROTEIN 9"/>
    <property type="match status" value="1"/>
</dbReference>
<evidence type="ECO:0000313" key="3">
    <source>
        <dbReference type="EMBL" id="KAK7199567.1"/>
    </source>
</evidence>
<protein>
    <submittedName>
        <fullName evidence="3">Uncharacterized protein</fullName>
    </submittedName>
</protein>
<evidence type="ECO:0000256" key="2">
    <source>
        <dbReference type="ARBA" id="ARBA00022737"/>
    </source>
</evidence>
<keyword evidence="4" id="KW-1185">Reference proteome</keyword>
<proteinExistence type="predicted"/>
<dbReference type="PANTHER" id="PTHR46652">
    <property type="entry name" value="LEUCINE-RICH REPEAT AND IQ DOMAIN-CONTAINING PROTEIN 1-RELATED"/>
    <property type="match status" value="1"/>
</dbReference>
<accession>A0AAW0F192</accession>
<dbReference type="Gene3D" id="3.80.10.10">
    <property type="entry name" value="Ribonuclease Inhibitor"/>
    <property type="match status" value="2"/>
</dbReference>
<dbReference type="InterPro" id="IPR050836">
    <property type="entry name" value="SDS22/Internalin_LRR"/>
</dbReference>
<keyword evidence="2" id="KW-0677">Repeat</keyword>
<dbReference type="InterPro" id="IPR032675">
    <property type="entry name" value="LRR_dom_sf"/>
</dbReference>
<evidence type="ECO:0000313" key="4">
    <source>
        <dbReference type="Proteomes" id="UP001430356"/>
    </source>
</evidence>
<organism evidence="3 4">
    <name type="scientific">Novymonas esmeraldas</name>
    <dbReference type="NCBI Taxonomy" id="1808958"/>
    <lineage>
        <taxon>Eukaryota</taxon>
        <taxon>Discoba</taxon>
        <taxon>Euglenozoa</taxon>
        <taxon>Kinetoplastea</taxon>
        <taxon>Metakinetoplastina</taxon>
        <taxon>Trypanosomatida</taxon>
        <taxon>Trypanosomatidae</taxon>
        <taxon>Novymonas</taxon>
    </lineage>
</organism>